<sequence>MVRLDAGPLRATAPVITTALILGIATCWASSERPAIVSGTVTAAPLTLEPIVANDNRRSAGTLEASTLTVRLEAREGEWRPDGAQSPGLLVSAFAVAGQPLEVPAPLVRVIEGTKVHAYISNRLAGAIVVHGLYTRPAASPDASAPLVVPPGETREVRFLAGRAGTYYYWAAPDAATTLDDRKGRDTQLSGAFIVDPRDDRPAADRVLVVTGWDNDLPLGDERRTFRYAINGRSWPQTERLEYRVGDVVRMRLVNASDGVHPMHLHGFYFNVDGRGDERAHALLPDGSPPRLVVTERMAIGSTFALTWKPTRPGNWLFHCHDTEHIVRGGPLDGAPPPEANAHRHVENHALEMMVGPVMGITVTGASAEAPEPAGNRRQLRLAVRVGTGGTDAEPAFGYALDNGSPASPVLSAVGPTILLKRGEPVSIAVVNELPDPTSVHWHGIELESYFDGVPGFAGQGKRIAPVIAPGATFEARFTPPRSGTFMYHSHVDELRQQQAGLTGALLVLDDPSAYDPEHDIVLVVTVPRKDADSAVVLLNGSSTPAPLQMRVGQRYRLRFINLHTFRPAMRMRLLEGTTLATWTGVAKDGMDLPAERRTEGPAEIQMGNGEAYDFEFAPAQGGAMHVDVTSAVGQLLVTMPITVR</sequence>
<dbReference type="CDD" id="cd04202">
    <property type="entry name" value="CuRO_D2_2dMcoN_like"/>
    <property type="match status" value="1"/>
</dbReference>
<reference evidence="3 4" key="1">
    <citation type="journal article" date="2016" name="Genome Announc.">
        <title>First Complete Genome Sequence of a Subdivision 6 Acidobacterium Strain.</title>
        <authorList>
            <person name="Huang S."/>
            <person name="Vieira S."/>
            <person name="Bunk B."/>
            <person name="Riedel T."/>
            <person name="Sproer C."/>
            <person name="Overmann J."/>
        </authorList>
    </citation>
    <scope>NUCLEOTIDE SEQUENCE [LARGE SCALE GENOMIC DNA]</scope>
    <source>
        <strain evidence="4">DSM 100886 HEG_-6_39</strain>
    </source>
</reference>
<dbReference type="Gene3D" id="2.60.40.420">
    <property type="entry name" value="Cupredoxins - blue copper proteins"/>
    <property type="match status" value="2"/>
</dbReference>
<organism evidence="3 4">
    <name type="scientific">Luteitalea pratensis</name>
    <dbReference type="NCBI Taxonomy" id="1855912"/>
    <lineage>
        <taxon>Bacteria</taxon>
        <taxon>Pseudomonadati</taxon>
        <taxon>Acidobacteriota</taxon>
        <taxon>Vicinamibacteria</taxon>
        <taxon>Vicinamibacterales</taxon>
        <taxon>Vicinamibacteraceae</taxon>
        <taxon>Luteitalea</taxon>
    </lineage>
</organism>
<dbReference type="RefSeq" id="WP_162271327.1">
    <property type="nucleotide sequence ID" value="NZ_CP015136.1"/>
</dbReference>
<dbReference type="STRING" id="1855912.LuPra_01623"/>
<dbReference type="PANTHER" id="PTHR11709">
    <property type="entry name" value="MULTI-COPPER OXIDASE"/>
    <property type="match status" value="1"/>
</dbReference>
<dbReference type="EMBL" id="CP015136">
    <property type="protein sequence ID" value="AMY08423.1"/>
    <property type="molecule type" value="Genomic_DNA"/>
</dbReference>
<dbReference type="Pfam" id="PF07731">
    <property type="entry name" value="Cu-oxidase_2"/>
    <property type="match status" value="1"/>
</dbReference>
<dbReference type="Proteomes" id="UP000076079">
    <property type="component" value="Chromosome"/>
</dbReference>
<dbReference type="InterPro" id="IPR011706">
    <property type="entry name" value="Cu-oxidase_C"/>
</dbReference>
<evidence type="ECO:0000259" key="2">
    <source>
        <dbReference type="Pfam" id="PF07732"/>
    </source>
</evidence>
<feature type="domain" description="Plastocyanin-like" evidence="1">
    <location>
        <begin position="222"/>
        <end position="329"/>
    </location>
</feature>
<dbReference type="AlphaFoldDB" id="A0A143PJK0"/>
<dbReference type="GO" id="GO:0016491">
    <property type="term" value="F:oxidoreductase activity"/>
    <property type="evidence" value="ECO:0007669"/>
    <property type="project" value="InterPro"/>
</dbReference>
<dbReference type="PANTHER" id="PTHR11709:SF486">
    <property type="entry name" value="MULTICOPPER OXIDASE"/>
    <property type="match status" value="1"/>
</dbReference>
<dbReference type="Pfam" id="PF07732">
    <property type="entry name" value="Cu-oxidase_3"/>
    <property type="match status" value="2"/>
</dbReference>
<keyword evidence="4" id="KW-1185">Reference proteome</keyword>
<evidence type="ECO:0000313" key="3">
    <source>
        <dbReference type="EMBL" id="AMY08423.1"/>
    </source>
</evidence>
<protein>
    <submittedName>
        <fullName evidence="3">Copper resistance protein A</fullName>
    </submittedName>
</protein>
<dbReference type="InterPro" id="IPR045087">
    <property type="entry name" value="Cu-oxidase_fam"/>
</dbReference>
<proteinExistence type="predicted"/>
<feature type="domain" description="Plastocyanin-like" evidence="2">
    <location>
        <begin position="102"/>
        <end position="198"/>
    </location>
</feature>
<gene>
    <name evidence="3" type="primary">copA_1</name>
    <name evidence="3" type="ORF">LuPra_01623</name>
</gene>
<name>A0A143PJK0_LUTPR</name>
<dbReference type="InterPro" id="IPR008972">
    <property type="entry name" value="Cupredoxin"/>
</dbReference>
<dbReference type="SUPFAM" id="SSF49503">
    <property type="entry name" value="Cupredoxins"/>
    <property type="match status" value="4"/>
</dbReference>
<dbReference type="InterPro" id="IPR011707">
    <property type="entry name" value="Cu-oxidase-like_N"/>
</dbReference>
<reference evidence="4" key="2">
    <citation type="submission" date="2016-04" db="EMBL/GenBank/DDBJ databases">
        <title>First Complete Genome Sequence of a Subdivision 6 Acidobacterium.</title>
        <authorList>
            <person name="Huang S."/>
            <person name="Vieira S."/>
            <person name="Bunk B."/>
            <person name="Riedel T."/>
            <person name="Sproeer C."/>
            <person name="Overmann J."/>
        </authorList>
    </citation>
    <scope>NUCLEOTIDE SEQUENCE [LARGE SCALE GENOMIC DNA]</scope>
    <source>
        <strain evidence="4">DSM 100886 HEG_-6_39</strain>
    </source>
</reference>
<feature type="domain" description="Plastocyanin-like" evidence="2">
    <location>
        <begin position="414"/>
        <end position="511"/>
    </location>
</feature>
<accession>A0A143PJK0</accession>
<dbReference type="GO" id="GO:0005507">
    <property type="term" value="F:copper ion binding"/>
    <property type="evidence" value="ECO:0007669"/>
    <property type="project" value="InterPro"/>
</dbReference>
<evidence type="ECO:0000313" key="4">
    <source>
        <dbReference type="Proteomes" id="UP000076079"/>
    </source>
</evidence>
<dbReference type="PATRIC" id="fig|1813736.3.peg.1683"/>
<dbReference type="KEGG" id="abac:LuPra_01623"/>
<evidence type="ECO:0000259" key="1">
    <source>
        <dbReference type="Pfam" id="PF07731"/>
    </source>
</evidence>